<dbReference type="InterPro" id="IPR000184">
    <property type="entry name" value="Bac_surfAg_D15"/>
</dbReference>
<dbReference type="Gene3D" id="3.10.20.310">
    <property type="entry name" value="membrane protein fhac"/>
    <property type="match status" value="3"/>
</dbReference>
<name>A0A378JMT5_9GAMM</name>
<dbReference type="EMBL" id="UGOD01000001">
    <property type="protein sequence ID" value="STX52041.1"/>
    <property type="molecule type" value="Genomic_DNA"/>
</dbReference>
<organism evidence="6 7">
    <name type="scientific">Legionella busanensis</name>
    <dbReference type="NCBI Taxonomy" id="190655"/>
    <lineage>
        <taxon>Bacteria</taxon>
        <taxon>Pseudomonadati</taxon>
        <taxon>Pseudomonadota</taxon>
        <taxon>Gammaproteobacteria</taxon>
        <taxon>Legionellales</taxon>
        <taxon>Legionellaceae</taxon>
        <taxon>Legionella</taxon>
    </lineage>
</organism>
<dbReference type="RefSeq" id="WP_115331631.1">
    <property type="nucleotide sequence ID" value="NZ_CAAAHP010000002.1"/>
</dbReference>
<dbReference type="GO" id="GO:0019867">
    <property type="term" value="C:outer membrane"/>
    <property type="evidence" value="ECO:0007669"/>
    <property type="project" value="InterPro"/>
</dbReference>
<evidence type="ECO:0000313" key="7">
    <source>
        <dbReference type="Proteomes" id="UP000254794"/>
    </source>
</evidence>
<feature type="domain" description="TamA POTRA" evidence="5">
    <location>
        <begin position="26"/>
        <end position="86"/>
    </location>
</feature>
<protein>
    <submittedName>
        <fullName evidence="6">Outer membrane protein</fullName>
    </submittedName>
</protein>
<dbReference type="Gene3D" id="2.40.160.50">
    <property type="entry name" value="membrane protein fhac: a member of the omp85/tpsb transporter family"/>
    <property type="match status" value="1"/>
</dbReference>
<dbReference type="InterPro" id="IPR035243">
    <property type="entry name" value="TamA_POTRA_Dom_1"/>
</dbReference>
<dbReference type="Pfam" id="PF07244">
    <property type="entry name" value="POTRA"/>
    <property type="match status" value="1"/>
</dbReference>
<evidence type="ECO:0000256" key="2">
    <source>
        <dbReference type="ARBA" id="ARBA00023136"/>
    </source>
</evidence>
<dbReference type="Pfam" id="PF17243">
    <property type="entry name" value="POTRA_TamA_1"/>
    <property type="match status" value="1"/>
</dbReference>
<reference evidence="6 7" key="1">
    <citation type="submission" date="2018-06" db="EMBL/GenBank/DDBJ databases">
        <authorList>
            <consortium name="Pathogen Informatics"/>
            <person name="Doyle S."/>
        </authorList>
    </citation>
    <scope>NUCLEOTIDE SEQUENCE [LARGE SCALE GENOMIC DNA]</scope>
    <source>
        <strain evidence="6 7">NCTC13316</strain>
    </source>
</reference>
<evidence type="ECO:0000256" key="1">
    <source>
        <dbReference type="ARBA" id="ARBA00004370"/>
    </source>
</evidence>
<evidence type="ECO:0000259" key="3">
    <source>
        <dbReference type="Pfam" id="PF01103"/>
    </source>
</evidence>
<keyword evidence="7" id="KW-1185">Reference proteome</keyword>
<sequence length="566" mass="63270">MNKTVRLLIIILCLPLFIAAEDVKNIQINGVSGKLLDNIQTRLTEIAQNKSLKEESEEELRAQVIKAMTPYGFFKPTIRISYQPNKIIFNIIPGPRLIVTKIDTNIIGAGKDNPRFSQALKELPIKSGKPFNSANYETAKQNLMSVAEQEGYLRASFEKSEVLIDRKQYKATIILIFDTGPQYYFGQVRFDPTYISPDLLHRFVPFKYGQPYSADKVLEFNNYLSGSGYFKAVNVQPKQNENSQIIPLDVHLQRASRINYSLGLGFGTDTGIRGKAGVHVVPVNRAGHKFNAVALGSFNENTLQSQYVIPGQNPITDQYEALGSFSNLNYNAAYSNSLLLSLAQRHNLPTFQRLLSLNALYERFNYDDQPTFGNKTKNTLYPKATFTWLNKSDQLFSPNGYKVTLTGLGATKALFSDINFSQALLDARAAYMVNPIRTRFFFHTIQGITVINDIYQLPVSLGFLLGGSDNLKGYNYNALGPGKILTYGGIEVQKETVENWYVIGFYDVGDVYKPRAKNIKQDVGLGLMWVSPVGPIKIGIAQAIESDFKLTSGKKPKLVINIGPDL</sequence>
<dbReference type="Proteomes" id="UP000254794">
    <property type="component" value="Unassembled WGS sequence"/>
</dbReference>
<evidence type="ECO:0000259" key="4">
    <source>
        <dbReference type="Pfam" id="PF07244"/>
    </source>
</evidence>
<comment type="subcellular location">
    <subcellularLocation>
        <location evidence="1">Membrane</location>
    </subcellularLocation>
</comment>
<feature type="domain" description="POTRA" evidence="4">
    <location>
        <begin position="183"/>
        <end position="250"/>
    </location>
</feature>
<feature type="domain" description="Bacterial surface antigen (D15)" evidence="3">
    <location>
        <begin position="374"/>
        <end position="544"/>
    </location>
</feature>
<proteinExistence type="predicted"/>
<keyword evidence="2" id="KW-0472">Membrane</keyword>
<dbReference type="InterPro" id="IPR010827">
    <property type="entry name" value="BamA/TamA_POTRA"/>
</dbReference>
<accession>A0A378JMT5</accession>
<dbReference type="OrthoDB" id="9803054at2"/>
<dbReference type="AlphaFoldDB" id="A0A378JMT5"/>
<gene>
    <name evidence="6" type="ORF">NCTC13316_02145</name>
</gene>
<evidence type="ECO:0000259" key="5">
    <source>
        <dbReference type="Pfam" id="PF17243"/>
    </source>
</evidence>
<dbReference type="Pfam" id="PF01103">
    <property type="entry name" value="Omp85"/>
    <property type="match status" value="1"/>
</dbReference>
<evidence type="ECO:0000313" key="6">
    <source>
        <dbReference type="EMBL" id="STX52041.1"/>
    </source>
</evidence>